<feature type="domain" description="Methylamine utilisation protein MauE" evidence="6">
    <location>
        <begin position="4"/>
        <end position="132"/>
    </location>
</feature>
<evidence type="ECO:0000256" key="5">
    <source>
        <dbReference type="SAM" id="Phobius"/>
    </source>
</evidence>
<dbReference type="Proteomes" id="UP000268007">
    <property type="component" value="Unassembled WGS sequence"/>
</dbReference>
<dbReference type="InterPro" id="IPR009908">
    <property type="entry name" value="Methylamine_util_MauE"/>
</dbReference>
<evidence type="ECO:0000259" key="6">
    <source>
        <dbReference type="Pfam" id="PF07291"/>
    </source>
</evidence>
<evidence type="ECO:0000256" key="1">
    <source>
        <dbReference type="ARBA" id="ARBA00004141"/>
    </source>
</evidence>
<proteinExistence type="predicted"/>
<dbReference type="EMBL" id="RBKU01000001">
    <property type="protein sequence ID" value="RKR80557.1"/>
    <property type="molecule type" value="Genomic_DNA"/>
</dbReference>
<evidence type="ECO:0000313" key="7">
    <source>
        <dbReference type="EMBL" id="RKR80557.1"/>
    </source>
</evidence>
<gene>
    <name evidence="7" type="ORF">BDD43_0678</name>
</gene>
<evidence type="ECO:0000256" key="2">
    <source>
        <dbReference type="ARBA" id="ARBA00022692"/>
    </source>
</evidence>
<keyword evidence="4 5" id="KW-0472">Membrane</keyword>
<dbReference type="Pfam" id="PF07291">
    <property type="entry name" value="MauE"/>
    <property type="match status" value="1"/>
</dbReference>
<evidence type="ECO:0000313" key="8">
    <source>
        <dbReference type="Proteomes" id="UP000268007"/>
    </source>
</evidence>
<feature type="transmembrane region" description="Helical" evidence="5">
    <location>
        <begin position="43"/>
        <end position="65"/>
    </location>
</feature>
<name>A0A495IUX1_9SPHI</name>
<dbReference type="UniPathway" id="UPA00895"/>
<accession>A0A495IUX1</accession>
<dbReference type="AlphaFoldDB" id="A0A495IUX1"/>
<protein>
    <submittedName>
        <fullName evidence="7">Methylamine utilization protein MauE</fullName>
    </submittedName>
</protein>
<evidence type="ECO:0000256" key="3">
    <source>
        <dbReference type="ARBA" id="ARBA00022989"/>
    </source>
</evidence>
<dbReference type="GO" id="GO:0030416">
    <property type="term" value="P:methylamine metabolic process"/>
    <property type="evidence" value="ECO:0007669"/>
    <property type="project" value="InterPro"/>
</dbReference>
<comment type="caution">
    <text evidence="7">The sequence shown here is derived from an EMBL/GenBank/DDBJ whole genome shotgun (WGS) entry which is preliminary data.</text>
</comment>
<keyword evidence="2 5" id="KW-0812">Transmembrane</keyword>
<feature type="transmembrane region" description="Helical" evidence="5">
    <location>
        <begin position="5"/>
        <end position="23"/>
    </location>
</feature>
<dbReference type="OrthoDB" id="673785at2"/>
<keyword evidence="8" id="KW-1185">Reference proteome</keyword>
<feature type="transmembrane region" description="Helical" evidence="5">
    <location>
        <begin position="72"/>
        <end position="96"/>
    </location>
</feature>
<evidence type="ECO:0000256" key="4">
    <source>
        <dbReference type="ARBA" id="ARBA00023136"/>
    </source>
</evidence>
<keyword evidence="3 5" id="KW-1133">Transmembrane helix</keyword>
<dbReference type="GO" id="GO:0016020">
    <property type="term" value="C:membrane"/>
    <property type="evidence" value="ECO:0007669"/>
    <property type="project" value="UniProtKB-SubCell"/>
</dbReference>
<organism evidence="7 8">
    <name type="scientific">Mucilaginibacter gracilis</name>
    <dbReference type="NCBI Taxonomy" id="423350"/>
    <lineage>
        <taxon>Bacteria</taxon>
        <taxon>Pseudomonadati</taxon>
        <taxon>Bacteroidota</taxon>
        <taxon>Sphingobacteriia</taxon>
        <taxon>Sphingobacteriales</taxon>
        <taxon>Sphingobacteriaceae</taxon>
        <taxon>Mucilaginibacter</taxon>
    </lineage>
</organism>
<feature type="transmembrane region" description="Helical" evidence="5">
    <location>
        <begin position="116"/>
        <end position="132"/>
    </location>
</feature>
<comment type="subcellular location">
    <subcellularLocation>
        <location evidence="1">Membrane</location>
        <topology evidence="1">Multi-pass membrane protein</topology>
    </subcellularLocation>
</comment>
<reference evidence="7 8" key="1">
    <citation type="submission" date="2018-10" db="EMBL/GenBank/DDBJ databases">
        <title>Genomic Encyclopedia of Archaeal and Bacterial Type Strains, Phase II (KMG-II): from individual species to whole genera.</title>
        <authorList>
            <person name="Goeker M."/>
        </authorList>
    </citation>
    <scope>NUCLEOTIDE SEQUENCE [LARGE SCALE GENOMIC DNA]</scope>
    <source>
        <strain evidence="7 8">DSM 18602</strain>
    </source>
</reference>
<sequence length="151" mass="17535">MKKDIIIVCITALLVALFLYASFSKYFDYAYFQRSMYNQIFPHWMATCLIYTIPPVEIIIAIGLMQERTRLIALYAFFILMALFSIYIAAGLLHVFSKVPCSCGGIIKSFDYGEHLIFNIFFVALSGTAIWLKKSKHWKRKTVNHLHFNNM</sequence>
<dbReference type="RefSeq" id="WP_121196336.1">
    <property type="nucleotide sequence ID" value="NZ_RBKU01000001.1"/>
</dbReference>